<dbReference type="Gene3D" id="3.40.630.30">
    <property type="match status" value="1"/>
</dbReference>
<dbReference type="OrthoDB" id="9098398at2"/>
<protein>
    <submittedName>
        <fullName evidence="2">Acetyltransferase (GNAT) family protein</fullName>
    </submittedName>
</protein>
<dbReference type="SUPFAM" id="SSF55729">
    <property type="entry name" value="Acyl-CoA N-acyltransferases (Nat)"/>
    <property type="match status" value="1"/>
</dbReference>
<dbReference type="Pfam" id="PF00583">
    <property type="entry name" value="Acetyltransf_1"/>
    <property type="match status" value="1"/>
</dbReference>
<proteinExistence type="predicted"/>
<evidence type="ECO:0000313" key="3">
    <source>
        <dbReference type="Proteomes" id="UP000199706"/>
    </source>
</evidence>
<name>A0A1G8DZL7_9BURK</name>
<keyword evidence="2" id="KW-0808">Transferase</keyword>
<dbReference type="GO" id="GO:0016747">
    <property type="term" value="F:acyltransferase activity, transferring groups other than amino-acyl groups"/>
    <property type="evidence" value="ECO:0007669"/>
    <property type="project" value="InterPro"/>
</dbReference>
<dbReference type="EMBL" id="FNCJ01000011">
    <property type="protein sequence ID" value="SDH63035.1"/>
    <property type="molecule type" value="Genomic_DNA"/>
</dbReference>
<feature type="domain" description="N-acetyltransferase" evidence="1">
    <location>
        <begin position="20"/>
        <end position="223"/>
    </location>
</feature>
<dbReference type="InterPro" id="IPR000182">
    <property type="entry name" value="GNAT_dom"/>
</dbReference>
<reference evidence="2 3" key="1">
    <citation type="submission" date="2016-10" db="EMBL/GenBank/DDBJ databases">
        <authorList>
            <person name="de Groot N.N."/>
        </authorList>
    </citation>
    <scope>NUCLEOTIDE SEQUENCE [LARGE SCALE GENOMIC DNA]</scope>
    <source>
        <strain evidence="2 3">LMG 2247</strain>
    </source>
</reference>
<dbReference type="RefSeq" id="WP_090687132.1">
    <property type="nucleotide sequence ID" value="NZ_CADERL010000017.1"/>
</dbReference>
<dbReference type="Proteomes" id="UP000199706">
    <property type="component" value="Unassembled WGS sequence"/>
</dbReference>
<accession>A0A1G8DZL7</accession>
<dbReference type="InterPro" id="IPR016181">
    <property type="entry name" value="Acyl_CoA_acyltransferase"/>
</dbReference>
<organism evidence="2 3">
    <name type="scientific">Paraburkholderia phenazinium</name>
    <dbReference type="NCBI Taxonomy" id="60549"/>
    <lineage>
        <taxon>Bacteria</taxon>
        <taxon>Pseudomonadati</taxon>
        <taxon>Pseudomonadota</taxon>
        <taxon>Betaproteobacteria</taxon>
        <taxon>Burkholderiales</taxon>
        <taxon>Burkholderiaceae</taxon>
        <taxon>Paraburkholderia</taxon>
    </lineage>
</organism>
<dbReference type="PROSITE" id="PS51186">
    <property type="entry name" value="GNAT"/>
    <property type="match status" value="1"/>
</dbReference>
<dbReference type="AlphaFoldDB" id="A0A1G8DZL7"/>
<sequence>MDTYQHIRVAPAPKQDALALTFRPARKSDAEVCAPLVFASGVREFGFFLGESSEVCIAFLRFAFASDGGRFSWRRHRVAVAADGAVVGVMAAHDGRSILLDDPHVAMMLLRFFGARRTVSMLLRGLVLESELPAPKRAQTLIAHCATHETVRGTGVFSALFDDALRAGVPGMATDREIVLDVLLSNTRARELYRRLGFVELPRPRERSRKLPQELASVRMRLE</sequence>
<evidence type="ECO:0000259" key="1">
    <source>
        <dbReference type="PROSITE" id="PS51186"/>
    </source>
</evidence>
<gene>
    <name evidence="2" type="ORF">SAMN05216466_111220</name>
</gene>
<evidence type="ECO:0000313" key="2">
    <source>
        <dbReference type="EMBL" id="SDH63035.1"/>
    </source>
</evidence>